<keyword evidence="3" id="KW-1185">Reference proteome</keyword>
<gene>
    <name evidence="2" type="ORF">OE104_07295</name>
</gene>
<feature type="transmembrane region" description="Helical" evidence="1">
    <location>
        <begin position="21"/>
        <end position="40"/>
    </location>
</feature>
<dbReference type="AlphaFoldDB" id="A0A9E8LWR4"/>
<protein>
    <submittedName>
        <fullName evidence="2">YlaH-like family protein</fullName>
    </submittedName>
</protein>
<dbReference type="Proteomes" id="UP001164718">
    <property type="component" value="Chromosome"/>
</dbReference>
<dbReference type="KEGG" id="faf:OE104_07295"/>
<keyword evidence="1" id="KW-0472">Membrane</keyword>
<dbReference type="EMBL" id="CP106878">
    <property type="protein sequence ID" value="WAA11097.1"/>
    <property type="molecule type" value="Genomic_DNA"/>
</dbReference>
<keyword evidence="1" id="KW-0812">Transmembrane</keyword>
<organism evidence="2 3">
    <name type="scientific">Fervidibacillus albus</name>
    <dbReference type="NCBI Taxonomy" id="2980026"/>
    <lineage>
        <taxon>Bacteria</taxon>
        <taxon>Bacillati</taxon>
        <taxon>Bacillota</taxon>
        <taxon>Bacilli</taxon>
        <taxon>Bacillales</taxon>
        <taxon>Bacillaceae</taxon>
        <taxon>Fervidibacillus</taxon>
    </lineage>
</organism>
<sequence length="111" mass="12663">MIENRLSLFASFFQVDENPQLGMWLLYGTIVVLSIIAYHLGFSHKLPILKTMIVYLFLLLGSSILSFLGTVLPVAEGLLLIVLVLTVYRIRRKVEQRGEKQIKEVSIQKTE</sequence>
<accession>A0A9E8LWR4</accession>
<name>A0A9E8LWR4_9BACI</name>
<dbReference type="Pfam" id="PF14036">
    <property type="entry name" value="YlaH"/>
    <property type="match status" value="1"/>
</dbReference>
<feature type="transmembrane region" description="Helical" evidence="1">
    <location>
        <begin position="52"/>
        <end position="68"/>
    </location>
</feature>
<reference evidence="2" key="1">
    <citation type="submission" date="2022-09" db="EMBL/GenBank/DDBJ databases">
        <title>Complete Genomes of Fervidibacillus albus and Fervidibacillus halotolerans isolated from tidal flat sediments.</title>
        <authorList>
            <person name="Kwon K.K."/>
            <person name="Yang S.-H."/>
            <person name="Park M.J."/>
            <person name="Oh H.-M."/>
        </authorList>
    </citation>
    <scope>NUCLEOTIDE SEQUENCE</scope>
    <source>
        <strain evidence="2">MEBiC13591</strain>
    </source>
</reference>
<evidence type="ECO:0000256" key="1">
    <source>
        <dbReference type="SAM" id="Phobius"/>
    </source>
</evidence>
<proteinExistence type="predicted"/>
<keyword evidence="1" id="KW-1133">Transmembrane helix</keyword>
<dbReference type="InterPro" id="IPR025620">
    <property type="entry name" value="YlaH"/>
</dbReference>
<evidence type="ECO:0000313" key="3">
    <source>
        <dbReference type="Proteomes" id="UP001164718"/>
    </source>
</evidence>
<evidence type="ECO:0000313" key="2">
    <source>
        <dbReference type="EMBL" id="WAA11097.1"/>
    </source>
</evidence>
<dbReference type="RefSeq" id="WP_275418918.1">
    <property type="nucleotide sequence ID" value="NZ_CP106878.1"/>
</dbReference>